<evidence type="ECO:0000256" key="3">
    <source>
        <dbReference type="ARBA" id="ARBA00022723"/>
    </source>
</evidence>
<organism evidence="11 12">
    <name type="scientific">Daphnia galeata</name>
    <dbReference type="NCBI Taxonomy" id="27404"/>
    <lineage>
        <taxon>Eukaryota</taxon>
        <taxon>Metazoa</taxon>
        <taxon>Ecdysozoa</taxon>
        <taxon>Arthropoda</taxon>
        <taxon>Crustacea</taxon>
        <taxon>Branchiopoda</taxon>
        <taxon>Diplostraca</taxon>
        <taxon>Cladocera</taxon>
        <taxon>Anomopoda</taxon>
        <taxon>Daphniidae</taxon>
        <taxon>Daphnia</taxon>
    </lineage>
</organism>
<keyword evidence="12" id="KW-1185">Reference proteome</keyword>
<dbReference type="InterPro" id="IPR008977">
    <property type="entry name" value="PHM/PNGase_F_dom_sf"/>
</dbReference>
<reference evidence="11" key="1">
    <citation type="submission" date="2021-11" db="EMBL/GenBank/DDBJ databases">
        <authorList>
            <person name="Schell T."/>
        </authorList>
    </citation>
    <scope>NUCLEOTIDE SEQUENCE</scope>
    <source>
        <strain evidence="11">M5</strain>
    </source>
</reference>
<evidence type="ECO:0000256" key="6">
    <source>
        <dbReference type="ARBA" id="ARBA00023033"/>
    </source>
</evidence>
<evidence type="ECO:0000259" key="10">
    <source>
        <dbReference type="PROSITE" id="PS50836"/>
    </source>
</evidence>
<dbReference type="GO" id="GO:0004500">
    <property type="term" value="F:dopamine beta-monooxygenase activity"/>
    <property type="evidence" value="ECO:0007669"/>
    <property type="project" value="InterPro"/>
</dbReference>
<dbReference type="InterPro" id="IPR005018">
    <property type="entry name" value="DOMON_domain"/>
</dbReference>
<dbReference type="GO" id="GO:0006589">
    <property type="term" value="P:octopamine biosynthetic process"/>
    <property type="evidence" value="ECO:0007669"/>
    <property type="project" value="TreeGrafter"/>
</dbReference>
<comment type="cofactor">
    <cofactor evidence="1">
        <name>Cu(2+)</name>
        <dbReference type="ChEBI" id="CHEBI:29036"/>
    </cofactor>
</comment>
<name>A0A8J2RFZ2_9CRUS</name>
<dbReference type="CDD" id="cd09631">
    <property type="entry name" value="DOMON_DOH"/>
    <property type="match status" value="1"/>
</dbReference>
<dbReference type="GO" id="GO:0030667">
    <property type="term" value="C:secretory granule membrane"/>
    <property type="evidence" value="ECO:0007669"/>
    <property type="project" value="TreeGrafter"/>
</dbReference>
<keyword evidence="4" id="KW-0560">Oxidoreductase</keyword>
<feature type="region of interest" description="Disordered" evidence="9">
    <location>
        <begin position="671"/>
        <end position="699"/>
    </location>
</feature>
<dbReference type="FunFam" id="2.60.120.310:FF:000004">
    <property type="entry name" value="DBH-like monooxygenase protein 1"/>
    <property type="match status" value="1"/>
</dbReference>
<keyword evidence="7" id="KW-1015">Disulfide bond</keyword>
<dbReference type="InterPro" id="IPR028460">
    <property type="entry name" value="Tbh/DBH"/>
</dbReference>
<comment type="similarity">
    <text evidence="2">Belongs to the copper type II ascorbate-dependent monooxygenase family.</text>
</comment>
<dbReference type="PRINTS" id="PR00767">
    <property type="entry name" value="DBMONOXGNASE"/>
</dbReference>
<dbReference type="PANTHER" id="PTHR10157:SF40">
    <property type="entry name" value="MOXD1 HOMOLOG 2"/>
    <property type="match status" value="1"/>
</dbReference>
<evidence type="ECO:0000256" key="7">
    <source>
        <dbReference type="ARBA" id="ARBA00023157"/>
    </source>
</evidence>
<dbReference type="InterPro" id="IPR014784">
    <property type="entry name" value="Cu2_ascorb_mOase-like_C"/>
</dbReference>
<dbReference type="PROSITE" id="PS50836">
    <property type="entry name" value="DOMON"/>
    <property type="match status" value="1"/>
</dbReference>
<dbReference type="InterPro" id="IPR000323">
    <property type="entry name" value="Cu2_ascorb_mOase_N"/>
</dbReference>
<dbReference type="Gene3D" id="2.60.120.310">
    <property type="entry name" value="Copper type II, ascorbate-dependent monooxygenase, N-terminal domain"/>
    <property type="match status" value="1"/>
</dbReference>
<evidence type="ECO:0000313" key="12">
    <source>
        <dbReference type="Proteomes" id="UP000789390"/>
    </source>
</evidence>
<dbReference type="GO" id="GO:0042421">
    <property type="term" value="P:norepinephrine biosynthetic process"/>
    <property type="evidence" value="ECO:0007669"/>
    <property type="project" value="TreeGrafter"/>
</dbReference>
<protein>
    <recommendedName>
        <fullName evidence="10">DOMON domain-containing protein</fullName>
    </recommendedName>
</protein>
<proteinExistence type="inferred from homology"/>
<feature type="compositionally biased region" description="Low complexity" evidence="9">
    <location>
        <begin position="671"/>
        <end position="681"/>
    </location>
</feature>
<comment type="caution">
    <text evidence="11">The sequence shown here is derived from an EMBL/GenBank/DDBJ whole genome shotgun (WGS) entry which is preliminary data.</text>
</comment>
<evidence type="ECO:0000256" key="2">
    <source>
        <dbReference type="ARBA" id="ARBA00010676"/>
    </source>
</evidence>
<dbReference type="EMBL" id="CAKKLH010000113">
    <property type="protein sequence ID" value="CAH0103739.1"/>
    <property type="molecule type" value="Genomic_DNA"/>
</dbReference>
<dbReference type="InterPro" id="IPR036939">
    <property type="entry name" value="Cu2_ascorb_mOase_N_sf"/>
</dbReference>
<dbReference type="SUPFAM" id="SSF49344">
    <property type="entry name" value="CBD9-like"/>
    <property type="match status" value="1"/>
</dbReference>
<dbReference type="InterPro" id="IPR024548">
    <property type="entry name" value="Cu2_monoox_C"/>
</dbReference>
<keyword evidence="5" id="KW-0186">Copper</keyword>
<keyword evidence="3" id="KW-0479">Metal-binding</keyword>
<dbReference type="GO" id="GO:0005507">
    <property type="term" value="F:copper ion binding"/>
    <property type="evidence" value="ECO:0007669"/>
    <property type="project" value="InterPro"/>
</dbReference>
<feature type="domain" description="DOMON" evidence="10">
    <location>
        <begin position="69"/>
        <end position="182"/>
    </location>
</feature>
<dbReference type="Pfam" id="PF03351">
    <property type="entry name" value="DOMON"/>
    <property type="match status" value="1"/>
</dbReference>
<evidence type="ECO:0000256" key="1">
    <source>
        <dbReference type="ARBA" id="ARBA00001973"/>
    </source>
</evidence>
<dbReference type="Pfam" id="PF01082">
    <property type="entry name" value="Cu2_monooxygen"/>
    <property type="match status" value="1"/>
</dbReference>
<keyword evidence="8" id="KW-0325">Glycoprotein</keyword>
<dbReference type="GO" id="GO:0005615">
    <property type="term" value="C:extracellular space"/>
    <property type="evidence" value="ECO:0007669"/>
    <property type="project" value="TreeGrafter"/>
</dbReference>
<dbReference type="AlphaFoldDB" id="A0A8J2RFZ2"/>
<dbReference type="InterPro" id="IPR000945">
    <property type="entry name" value="DBH-like"/>
</dbReference>
<dbReference type="OrthoDB" id="19261at2759"/>
<evidence type="ECO:0000256" key="9">
    <source>
        <dbReference type="SAM" id="MobiDB-lite"/>
    </source>
</evidence>
<gene>
    <name evidence="11" type="ORF">DGAL_LOCUS6323</name>
</gene>
<evidence type="ECO:0000256" key="5">
    <source>
        <dbReference type="ARBA" id="ARBA00023008"/>
    </source>
</evidence>
<dbReference type="SUPFAM" id="SSF49742">
    <property type="entry name" value="PHM/PNGase F"/>
    <property type="match status" value="2"/>
</dbReference>
<dbReference type="Pfam" id="PF03712">
    <property type="entry name" value="Cu2_monoox_C"/>
    <property type="match status" value="1"/>
</dbReference>
<feature type="region of interest" description="Disordered" evidence="9">
    <location>
        <begin position="626"/>
        <end position="650"/>
    </location>
</feature>
<keyword evidence="6" id="KW-0503">Monooxygenase</keyword>
<sequence>MGADTSSTVSSSSNWGFRWFGPASTIQLLLFVFLMGRTECWRPASNPVPGPTSTNIPNPGWMHRMRLDANYDVYWSINESEVTFEVQVRTLGYLVFGLSPSGHFQDADLIVGWVHNGRPRFQDRHGLANGGSSLDPQQDYDLIGAHENETHTVMRFRRKLVTCDDKDLNITVSTSWMMYAYSASDPLSDADISFSNNPHGSKPVYLMHRSQFADDELPSDVKVWDLRNYQVSVPENEDTLHWCRIFKLPPLDRKHHMIRYEPVFTAGSQPFVHHMNVYECVGDPSVFEVLAATEGSRCYQPSMPPLFFNCNNVIVAWTAGSEGFTFPSEAGYPMNRAGGAKFFMLETHYDNPNLQSGIVDHSGLRLFYTSQLRHHDAGVLSVGIDPNWKHIVPPGQRRVVSEAHCVADCTQQALPSRGINVFAVNQHTHLLGRQVQLRHIRGDKELPALVDDANYDVHYQEYRQFQKPVNVLPGDHLISQCTYNSESRSTITLGGLSTREETCLAYLLYWPRVDLSLCYSLPSLATILHSLGIQELHPGSDPVRIKSPPELADQTVEERLITFDWDKNFHTFQEATRRGAFRPLCWGKTQALIDGSTAPDYYAPNITQPLPEADPSVCAPRGTLPPRPANVAKTPHRKNINGGVSGNVQRNRTATTTNAPVTVPALTTTTTMTSRSASVTTGRPSLAAESNSGQVNNNGQVASVWGQGVSLNHEKPAPPPPAPSSVVIETPLNDVIHLHNHSAATQETTASQELSSRRASVMQNSSESTSPRLGSFTIILIALCCTYNSVWASSSCSSRRRL</sequence>
<accession>A0A8J2RFZ2</accession>
<dbReference type="Proteomes" id="UP000789390">
    <property type="component" value="Unassembled WGS sequence"/>
</dbReference>
<dbReference type="GO" id="GO:0042420">
    <property type="term" value="P:dopamine catabolic process"/>
    <property type="evidence" value="ECO:0007669"/>
    <property type="project" value="TreeGrafter"/>
</dbReference>
<evidence type="ECO:0000313" key="11">
    <source>
        <dbReference type="EMBL" id="CAH0103739.1"/>
    </source>
</evidence>
<dbReference type="InterPro" id="IPR045266">
    <property type="entry name" value="DOH_DOMON"/>
</dbReference>
<evidence type="ECO:0000256" key="8">
    <source>
        <dbReference type="ARBA" id="ARBA00023180"/>
    </source>
</evidence>
<feature type="compositionally biased region" description="Polar residues" evidence="9">
    <location>
        <begin position="688"/>
        <end position="699"/>
    </location>
</feature>
<dbReference type="Gene3D" id="2.60.120.230">
    <property type="match status" value="1"/>
</dbReference>
<dbReference type="FunFam" id="2.60.120.230:FF:000001">
    <property type="entry name" value="Monooxygenase, DBH-like 1"/>
    <property type="match status" value="1"/>
</dbReference>
<evidence type="ECO:0000256" key="4">
    <source>
        <dbReference type="ARBA" id="ARBA00023002"/>
    </source>
</evidence>
<dbReference type="SMART" id="SM00664">
    <property type="entry name" value="DoH"/>
    <property type="match status" value="1"/>
</dbReference>
<dbReference type="PANTHER" id="PTHR10157">
    <property type="entry name" value="DOPAMINE BETA HYDROXYLASE RELATED"/>
    <property type="match status" value="1"/>
</dbReference>
<feature type="region of interest" description="Disordered" evidence="9">
    <location>
        <begin position="742"/>
        <end position="769"/>
    </location>
</feature>